<protein>
    <recommendedName>
        <fullName evidence="6">2-oxoglutarate dehydrogenase E1 component</fullName>
        <ecNumber evidence="6">1.2.4.2</ecNumber>
    </recommendedName>
    <alternativeName>
        <fullName evidence="6">Alpha-ketoglutarate dehydrogenase</fullName>
    </alternativeName>
</protein>
<dbReference type="InterPro" id="IPR001017">
    <property type="entry name" value="DH_E1"/>
</dbReference>
<evidence type="ECO:0000256" key="2">
    <source>
        <dbReference type="ARBA" id="ARBA00023002"/>
    </source>
</evidence>
<keyword evidence="4 6" id="KW-0324">Glycolysis</keyword>
<dbReference type="GO" id="GO:0005829">
    <property type="term" value="C:cytosol"/>
    <property type="evidence" value="ECO:0007669"/>
    <property type="project" value="TreeGrafter"/>
</dbReference>
<dbReference type="NCBIfam" id="NF006914">
    <property type="entry name" value="PRK09404.1"/>
    <property type="match status" value="1"/>
</dbReference>
<evidence type="ECO:0000313" key="9">
    <source>
        <dbReference type="Proteomes" id="UP001431131"/>
    </source>
</evidence>
<comment type="caution">
    <text evidence="8">The sequence shown here is derived from an EMBL/GenBank/DDBJ whole genome shotgun (WGS) entry which is preliminary data.</text>
</comment>
<evidence type="ECO:0000256" key="6">
    <source>
        <dbReference type="HAMAP-Rule" id="MF_01169"/>
    </source>
</evidence>
<dbReference type="SMART" id="SM00861">
    <property type="entry name" value="Transket_pyr"/>
    <property type="match status" value="1"/>
</dbReference>
<evidence type="ECO:0000259" key="7">
    <source>
        <dbReference type="SMART" id="SM00861"/>
    </source>
</evidence>
<comment type="catalytic activity">
    <reaction evidence="5 6">
        <text>N(6)-[(R)-lipoyl]-L-lysyl-[protein] + 2-oxoglutarate + H(+) = N(6)-[(R)-S(8)-succinyldihydrolipoyl]-L-lysyl-[protein] + CO2</text>
        <dbReference type="Rhea" id="RHEA:12188"/>
        <dbReference type="Rhea" id="RHEA-COMP:10474"/>
        <dbReference type="Rhea" id="RHEA-COMP:20092"/>
        <dbReference type="ChEBI" id="CHEBI:15378"/>
        <dbReference type="ChEBI" id="CHEBI:16526"/>
        <dbReference type="ChEBI" id="CHEBI:16810"/>
        <dbReference type="ChEBI" id="CHEBI:83099"/>
        <dbReference type="ChEBI" id="CHEBI:83120"/>
        <dbReference type="EC" id="1.2.4.2"/>
    </reaction>
</comment>
<sequence>MEINHNNKKVWETFYGPNMGYMLDAYDKFKEDPNSVDASIQALFEEIGPPPVQEQVKQEVVNQNQATNIKQILSAMNLIKKIRTFGHLVANIYPFQNNASADRSFLELESYNLTKEDLLQIPAHLIWEDAPPTIENGWEAYEHLKAAYTQSIAYEFGHIQIEEERKWLDQQIEVKGIHSTLSNRQRTDLLDRLIQVDTFEKFLHKTFVGQKRFSIEGIDMLVPMLDKVIEEGCEDGTDNIMIGMAHRGRLNVLAHVLGKPYELIFSEFHHSPNKDLIPSEGSRGINFGWSGDVKYHLGADRKIIGEKKHTVHVNLANNPSHLEFVNPVVQGITRAAQEDSSEAGFPKQNKQTSISVLIHGDAAFPGEGVVAETLNLSKLKGYETGGTIHIIGNNLIGFTTNNTDSRSTKYASDVAKGYEIPIIHVNADDPESCLAVIILAYQYRRKFKKDILIDLVGYRRFGHNEMDDPQVTQPYQYQKINQHPVIAEKYADDLIKIKVILEEEVNEKIEGHMNSLQAIFDKLVKEDEQHHKKPLKPTSDQIPEVNTAVPFEKLEAMNKNLLNWPDTFTVYPKLERILKRRETALIGEKKIEWALAESLAFATILAEGKPIRLTGQDSERGTFAHRHLVLHDYKTAERFVPLHNLPEAKASFSIYNSPLSEAAVLGFEYGYSVQAPNALVMWEAQFGDFVNVAQTIIDQFISAGRAKWGQKSSLVMLLPHGYEGQGPEHSSGRVERFLQSSAENNWIVANVTTAAQYFHLLRRQALISDTDESRPLIIMTPKSLLRHPQSASSSSELSNGRFQPLLEQEGTGEHVDKVKRLVLCTGKVAVDLAAGLEEAAKEDVESLHIARVEQLYPFPKEETLKLIERFPHLEEVVWVQEEPKNMGAWSVVMEDLAEFVPENIKVAYIGRPKRSSPATGEPHIHKQEQAWIVQDALQVGKGGDNQ</sequence>
<keyword evidence="2 6" id="KW-0560">Oxidoreductase</keyword>
<dbReference type="Pfam" id="PF00676">
    <property type="entry name" value="E1_dh"/>
    <property type="match status" value="1"/>
</dbReference>
<dbReference type="GO" id="GO:0006096">
    <property type="term" value="P:glycolytic process"/>
    <property type="evidence" value="ECO:0007669"/>
    <property type="project" value="UniProtKB-UniRule"/>
</dbReference>
<comment type="cofactor">
    <cofactor evidence="1 6">
        <name>thiamine diphosphate</name>
        <dbReference type="ChEBI" id="CHEBI:58937"/>
    </cofactor>
</comment>
<dbReference type="HAMAP" id="MF_01169">
    <property type="entry name" value="SucA_OdhA"/>
    <property type="match status" value="1"/>
</dbReference>
<reference evidence="8" key="1">
    <citation type="submission" date="2022-02" db="EMBL/GenBank/DDBJ databases">
        <title>Fredinandcohnia quinoae sp. nov. isolated from Chenopodium quinoa seeds.</title>
        <authorList>
            <person name="Saati-Santamaria Z."/>
            <person name="Flores-Felix J.D."/>
            <person name="Igual J.M."/>
            <person name="Velazquez E."/>
            <person name="Garcia-Fraile P."/>
            <person name="Martinez-Molina E."/>
        </authorList>
    </citation>
    <scope>NUCLEOTIDE SEQUENCE</scope>
    <source>
        <strain evidence="8">SECRCQ15</strain>
    </source>
</reference>
<name>A0AAW5E7C9_9BACI</name>
<evidence type="ECO:0000256" key="1">
    <source>
        <dbReference type="ARBA" id="ARBA00001964"/>
    </source>
</evidence>
<dbReference type="RefSeq" id="WP_240255826.1">
    <property type="nucleotide sequence ID" value="NZ_JAKTTI010000016.1"/>
</dbReference>
<dbReference type="FunFam" id="3.40.50.970:FF:000036">
    <property type="entry name" value="2-oxoglutarate dehydrogenase E1 component"/>
    <property type="match status" value="1"/>
</dbReference>
<dbReference type="NCBIfam" id="TIGR00239">
    <property type="entry name" value="2oxo_dh_E1"/>
    <property type="match status" value="1"/>
</dbReference>
<dbReference type="Pfam" id="PF02779">
    <property type="entry name" value="Transket_pyr"/>
    <property type="match status" value="1"/>
</dbReference>
<dbReference type="Gene3D" id="3.40.50.12470">
    <property type="match status" value="1"/>
</dbReference>
<dbReference type="EC" id="1.2.4.2" evidence="6"/>
<dbReference type="SUPFAM" id="SSF52518">
    <property type="entry name" value="Thiamin diphosphate-binding fold (THDP-binding)"/>
    <property type="match status" value="2"/>
</dbReference>
<dbReference type="GO" id="GO:0004591">
    <property type="term" value="F:oxoglutarate dehydrogenase (succinyl-transferring) activity"/>
    <property type="evidence" value="ECO:0007669"/>
    <property type="project" value="UniProtKB-UniRule"/>
</dbReference>
<comment type="similarity">
    <text evidence="6">Belongs to the alpha-ketoglutarate dehydrogenase family.</text>
</comment>
<accession>A0AAW5E7C9</accession>
<dbReference type="InterPro" id="IPR005475">
    <property type="entry name" value="Transketolase-like_Pyr-bd"/>
</dbReference>
<comment type="subunit">
    <text evidence="6">Homodimer. Part of the 2-oxoglutarate dehydrogenase (OGDH) complex composed of E1 (2-oxoglutarate dehydrogenase), E2 (dihydrolipoamide succinyltransferase) and E3 (dihydrolipoamide dehydrogenase); the complex contains multiple copies of the three enzymatic components (E1, E2 and E3).</text>
</comment>
<proteinExistence type="inferred from homology"/>
<organism evidence="8 9">
    <name type="scientific">Fredinandcohnia quinoae</name>
    <dbReference type="NCBI Taxonomy" id="2918902"/>
    <lineage>
        <taxon>Bacteria</taxon>
        <taxon>Bacillati</taxon>
        <taxon>Bacillota</taxon>
        <taxon>Bacilli</taxon>
        <taxon>Bacillales</taxon>
        <taxon>Bacillaceae</taxon>
        <taxon>Fredinandcohnia</taxon>
    </lineage>
</organism>
<feature type="domain" description="Transketolase-like pyrimidine-binding" evidence="7">
    <location>
        <begin position="591"/>
        <end position="787"/>
    </location>
</feature>
<dbReference type="FunFam" id="3.40.50.11610:FF:000002">
    <property type="entry name" value="2-oxoglutarate dehydrogenase E1 component"/>
    <property type="match status" value="1"/>
</dbReference>
<comment type="function">
    <text evidence="6">E1 component of the 2-oxoglutarate dehydrogenase (OGDH) complex which catalyzes the decarboxylation of 2-oxoglutarate, the first step in the conversion of 2-oxoglutarate to succinyl-CoA and CO(2).</text>
</comment>
<dbReference type="NCBIfam" id="NF008907">
    <property type="entry name" value="PRK12270.1"/>
    <property type="match status" value="1"/>
</dbReference>
<keyword evidence="3 6" id="KW-0786">Thiamine pyrophosphate</keyword>
<dbReference type="InterPro" id="IPR031717">
    <property type="entry name" value="ODO-1/KGD_C"/>
</dbReference>
<dbReference type="PANTHER" id="PTHR23152:SF4">
    <property type="entry name" value="2-OXOADIPATE DEHYDROGENASE COMPLEX COMPONENT E1"/>
    <property type="match status" value="1"/>
</dbReference>
<dbReference type="InterPro" id="IPR011603">
    <property type="entry name" value="2oxoglutarate_DH_E1"/>
</dbReference>
<dbReference type="InterPro" id="IPR023784">
    <property type="entry name" value="2oxoglutarate_DH_E1_bac"/>
</dbReference>
<dbReference type="Gene3D" id="3.40.50.970">
    <property type="match status" value="1"/>
</dbReference>
<dbReference type="InterPro" id="IPR029061">
    <property type="entry name" value="THDP-binding"/>
</dbReference>
<dbReference type="PANTHER" id="PTHR23152">
    <property type="entry name" value="2-OXOGLUTARATE DEHYDROGENASE"/>
    <property type="match status" value="1"/>
</dbReference>
<gene>
    <name evidence="6" type="primary">odhA</name>
    <name evidence="8" type="ORF">MJG50_11275</name>
</gene>
<evidence type="ECO:0000313" key="8">
    <source>
        <dbReference type="EMBL" id="MCH1625911.1"/>
    </source>
</evidence>
<dbReference type="GO" id="GO:0030976">
    <property type="term" value="F:thiamine pyrophosphate binding"/>
    <property type="evidence" value="ECO:0007669"/>
    <property type="project" value="UniProtKB-UniRule"/>
</dbReference>
<evidence type="ECO:0000256" key="4">
    <source>
        <dbReference type="ARBA" id="ARBA00023152"/>
    </source>
</evidence>
<dbReference type="GO" id="GO:0045252">
    <property type="term" value="C:oxoglutarate dehydrogenase complex"/>
    <property type="evidence" value="ECO:0007669"/>
    <property type="project" value="TreeGrafter"/>
</dbReference>
<dbReference type="EMBL" id="JAKTTI010000016">
    <property type="protein sequence ID" value="MCH1625911.1"/>
    <property type="molecule type" value="Genomic_DNA"/>
</dbReference>
<dbReference type="Proteomes" id="UP001431131">
    <property type="component" value="Unassembled WGS sequence"/>
</dbReference>
<evidence type="ECO:0000256" key="3">
    <source>
        <dbReference type="ARBA" id="ARBA00023052"/>
    </source>
</evidence>
<dbReference type="PIRSF" id="PIRSF000157">
    <property type="entry name" value="Oxoglu_dh_E1"/>
    <property type="match status" value="1"/>
</dbReference>
<dbReference type="GO" id="GO:0006099">
    <property type="term" value="P:tricarboxylic acid cycle"/>
    <property type="evidence" value="ECO:0007669"/>
    <property type="project" value="TreeGrafter"/>
</dbReference>
<dbReference type="Pfam" id="PF16870">
    <property type="entry name" value="OxoGdeHyase_C"/>
    <property type="match status" value="1"/>
</dbReference>
<dbReference type="CDD" id="cd02016">
    <property type="entry name" value="TPP_E1_OGDC_like"/>
    <property type="match status" value="1"/>
</dbReference>
<keyword evidence="9" id="KW-1185">Reference proteome</keyword>
<dbReference type="Gene3D" id="3.40.50.11610">
    <property type="entry name" value="Multifunctional 2-oxoglutarate metabolism enzyme, C-terminal domain"/>
    <property type="match status" value="1"/>
</dbReference>
<evidence type="ECO:0000256" key="5">
    <source>
        <dbReference type="ARBA" id="ARBA00051911"/>
    </source>
</evidence>
<dbReference type="AlphaFoldDB" id="A0AAW5E7C9"/>
<dbReference type="InterPro" id="IPR042179">
    <property type="entry name" value="KGD_C_sf"/>
</dbReference>